<keyword evidence="3" id="KW-1185">Reference proteome</keyword>
<accession>A0A7K0CJP1</accession>
<organism evidence="2 3">
    <name type="scientific">Streptomyces smaragdinus</name>
    <dbReference type="NCBI Taxonomy" id="2585196"/>
    <lineage>
        <taxon>Bacteria</taxon>
        <taxon>Bacillati</taxon>
        <taxon>Actinomycetota</taxon>
        <taxon>Actinomycetes</taxon>
        <taxon>Kitasatosporales</taxon>
        <taxon>Streptomycetaceae</taxon>
        <taxon>Streptomyces</taxon>
    </lineage>
</organism>
<feature type="transmembrane region" description="Helical" evidence="1">
    <location>
        <begin position="105"/>
        <end position="124"/>
    </location>
</feature>
<feature type="transmembrane region" description="Helical" evidence="1">
    <location>
        <begin position="64"/>
        <end position="85"/>
    </location>
</feature>
<evidence type="ECO:0000256" key="1">
    <source>
        <dbReference type="SAM" id="Phobius"/>
    </source>
</evidence>
<feature type="transmembrane region" description="Helical" evidence="1">
    <location>
        <begin position="34"/>
        <end position="57"/>
    </location>
</feature>
<dbReference type="AlphaFoldDB" id="A0A7K0CJP1"/>
<keyword evidence="1" id="KW-0472">Membrane</keyword>
<comment type="caution">
    <text evidence="2">The sequence shown here is derived from an EMBL/GenBank/DDBJ whole genome shotgun (WGS) entry which is preliminary data.</text>
</comment>
<evidence type="ECO:0008006" key="4">
    <source>
        <dbReference type="Google" id="ProtNLM"/>
    </source>
</evidence>
<name>A0A7K0CJP1_9ACTN</name>
<keyword evidence="1" id="KW-1133">Transmembrane helix</keyword>
<sequence>MRIIRSLPANAAVGAVTGYLSLLFALGGDAKGGYWSYLASVPLWPWMLIVGVIAATAPRFPDAVLRPVLAMCVMVFGYYAAQGIAPTGVIGGALTLGRAGDVPGLWLQAALTAVPLYAALVYGAREVIRRSLPAR</sequence>
<dbReference type="Proteomes" id="UP000466345">
    <property type="component" value="Unassembled WGS sequence"/>
</dbReference>
<reference evidence="2 3" key="1">
    <citation type="submission" date="2019-10" db="EMBL/GenBank/DDBJ databases">
        <title>Streptomyces smaragdinus sp. nov. and Streptomyces fabii sp. nov., isolated from the gut of fungus growing-termite Macrotermes natalensis.</title>
        <authorList>
            <person name="Schwitalla J."/>
            <person name="Benndorf R."/>
            <person name="Martin K."/>
            <person name="De Beer W."/>
            <person name="Kaster A.-K."/>
            <person name="Vollmers J."/>
            <person name="Poulsen M."/>
            <person name="Beemelmanns C."/>
        </authorList>
    </citation>
    <scope>NUCLEOTIDE SEQUENCE [LARGE SCALE GENOMIC DNA]</scope>
    <source>
        <strain evidence="2 3">RB5</strain>
    </source>
</reference>
<gene>
    <name evidence="2" type="ORF">SRB5_38550</name>
</gene>
<proteinExistence type="predicted"/>
<evidence type="ECO:0000313" key="2">
    <source>
        <dbReference type="EMBL" id="MQY13705.1"/>
    </source>
</evidence>
<dbReference type="EMBL" id="WEGJ01000014">
    <property type="protein sequence ID" value="MQY13705.1"/>
    <property type="molecule type" value="Genomic_DNA"/>
</dbReference>
<evidence type="ECO:0000313" key="3">
    <source>
        <dbReference type="Proteomes" id="UP000466345"/>
    </source>
</evidence>
<feature type="transmembrane region" description="Helical" evidence="1">
    <location>
        <begin position="7"/>
        <end position="28"/>
    </location>
</feature>
<keyword evidence="1" id="KW-0812">Transmembrane</keyword>
<protein>
    <recommendedName>
        <fullName evidence="4">Integral membrane protein</fullName>
    </recommendedName>
</protein>
<dbReference type="RefSeq" id="WP_153453661.1">
    <property type="nucleotide sequence ID" value="NZ_WEGJ01000014.1"/>
</dbReference>